<evidence type="ECO:0000313" key="8">
    <source>
        <dbReference type="Proteomes" id="UP000663505"/>
    </source>
</evidence>
<evidence type="ECO:0000256" key="2">
    <source>
        <dbReference type="ARBA" id="ARBA00007749"/>
    </source>
</evidence>
<accession>A0A9X7VYJ0</accession>
<dbReference type="EMBL" id="CP071182">
    <property type="protein sequence ID" value="QSO47069.1"/>
    <property type="molecule type" value="Genomic_DNA"/>
</dbReference>
<dbReference type="Pfam" id="PF00753">
    <property type="entry name" value="Lactamase_B"/>
    <property type="match status" value="1"/>
</dbReference>
<evidence type="ECO:0000256" key="5">
    <source>
        <dbReference type="ARBA" id="ARBA00022833"/>
    </source>
</evidence>
<dbReference type="KEGG" id="afx:JZ786_22095"/>
<keyword evidence="3" id="KW-0479">Metal-binding</keyword>
<dbReference type="PANTHER" id="PTHR42978:SF2">
    <property type="entry name" value="102 KBASES UNSTABLE REGION: FROM 1 TO 119443"/>
    <property type="match status" value="1"/>
</dbReference>
<dbReference type="Gene3D" id="3.60.15.10">
    <property type="entry name" value="Ribonuclease Z/Hydroxyacylglutathione hydrolase-like"/>
    <property type="match status" value="1"/>
</dbReference>
<dbReference type="InterPro" id="IPR001279">
    <property type="entry name" value="Metallo-B-lactamas"/>
</dbReference>
<dbReference type="CDD" id="cd07729">
    <property type="entry name" value="AHL_lactonase_MBL-fold"/>
    <property type="match status" value="1"/>
</dbReference>
<evidence type="ECO:0000313" key="7">
    <source>
        <dbReference type="EMBL" id="QSO47069.1"/>
    </source>
</evidence>
<dbReference type="PANTHER" id="PTHR42978">
    <property type="entry name" value="QUORUM-QUENCHING LACTONASE YTNP-RELATED-RELATED"/>
    <property type="match status" value="1"/>
</dbReference>
<keyword evidence="5" id="KW-0862">Zinc</keyword>
<dbReference type="RefSeq" id="WP_206656433.1">
    <property type="nucleotide sequence ID" value="NZ_CP071182.1"/>
</dbReference>
<dbReference type="AlphaFoldDB" id="A0A9X7VYJ0"/>
<dbReference type="GO" id="GO:0046872">
    <property type="term" value="F:metal ion binding"/>
    <property type="evidence" value="ECO:0007669"/>
    <property type="project" value="UniProtKB-KW"/>
</dbReference>
<dbReference type="SMART" id="SM00849">
    <property type="entry name" value="Lactamase_B"/>
    <property type="match status" value="1"/>
</dbReference>
<evidence type="ECO:0000256" key="1">
    <source>
        <dbReference type="ARBA" id="ARBA00001947"/>
    </source>
</evidence>
<gene>
    <name evidence="7" type="ORF">JZ786_22095</name>
</gene>
<dbReference type="SUPFAM" id="SSF56281">
    <property type="entry name" value="Metallo-hydrolase/oxidoreductase"/>
    <property type="match status" value="1"/>
</dbReference>
<evidence type="ECO:0000259" key="6">
    <source>
        <dbReference type="SMART" id="SM00849"/>
    </source>
</evidence>
<protein>
    <submittedName>
        <fullName evidence="7">N-acyl homoserine lactonase family protein</fullName>
    </submittedName>
</protein>
<evidence type="ECO:0000256" key="4">
    <source>
        <dbReference type="ARBA" id="ARBA00022801"/>
    </source>
</evidence>
<keyword evidence="4" id="KW-0378">Hydrolase</keyword>
<evidence type="ECO:0000256" key="3">
    <source>
        <dbReference type="ARBA" id="ARBA00022723"/>
    </source>
</evidence>
<proteinExistence type="inferred from homology"/>
<reference evidence="7 8" key="1">
    <citation type="submission" date="2021-02" db="EMBL/GenBank/DDBJ databases">
        <title>Alicyclobacillus curvatus sp. nov. and Alicyclobacillus mengziensis sp. nov., two acidophilic bacteria isolated from acid mine drainage.</title>
        <authorList>
            <person name="Huang Y."/>
        </authorList>
    </citation>
    <scope>NUCLEOTIDE SEQUENCE [LARGE SCALE GENOMIC DNA]</scope>
    <source>
        <strain evidence="7 8">S30H14</strain>
    </source>
</reference>
<keyword evidence="8" id="KW-1185">Reference proteome</keyword>
<organism evidence="7 8">
    <name type="scientific">Alicyclobacillus mengziensis</name>
    <dbReference type="NCBI Taxonomy" id="2931921"/>
    <lineage>
        <taxon>Bacteria</taxon>
        <taxon>Bacillati</taxon>
        <taxon>Bacillota</taxon>
        <taxon>Bacilli</taxon>
        <taxon>Bacillales</taxon>
        <taxon>Alicyclobacillaceae</taxon>
        <taxon>Alicyclobacillus</taxon>
    </lineage>
</organism>
<name>A0A9X7VYJ0_9BACL</name>
<sequence>MNEEEIFIGNILRVTAVNCGSMTLDKGILMTGTSGEITIPTAAYIIEHPRHGLMLFDTGLNYHGADPEEAEIHWGPGMRDAFGCSMARDQAIDRQLEKLGYKIEDVKIVVLSHMHFDHAGGMCHFPNATFVVQKRELRYAWWPDQFSKAVYFYNDYKDTRDYRFIQLEGDVDLFDDDSVRLVTTPGHSPGHQSMILNLKNRGPVLTRRPHEVVH</sequence>
<feature type="domain" description="Metallo-beta-lactamase" evidence="6">
    <location>
        <begin position="40"/>
        <end position="210"/>
    </location>
</feature>
<dbReference type="GO" id="GO:0016787">
    <property type="term" value="F:hydrolase activity"/>
    <property type="evidence" value="ECO:0007669"/>
    <property type="project" value="UniProtKB-KW"/>
</dbReference>
<dbReference type="InterPro" id="IPR051013">
    <property type="entry name" value="MBL_superfamily_lactonases"/>
</dbReference>
<comment type="similarity">
    <text evidence="2">Belongs to the metallo-beta-lactamase superfamily.</text>
</comment>
<dbReference type="Proteomes" id="UP000663505">
    <property type="component" value="Chromosome"/>
</dbReference>
<comment type="cofactor">
    <cofactor evidence="1">
        <name>Zn(2+)</name>
        <dbReference type="ChEBI" id="CHEBI:29105"/>
    </cofactor>
</comment>
<dbReference type="InterPro" id="IPR036866">
    <property type="entry name" value="RibonucZ/Hydroxyglut_hydro"/>
</dbReference>